<evidence type="ECO:0000313" key="14">
    <source>
        <dbReference type="Proteomes" id="UP000636458"/>
    </source>
</evidence>
<evidence type="ECO:0000256" key="7">
    <source>
        <dbReference type="PIRSR" id="PIRSR601088-1"/>
    </source>
</evidence>
<dbReference type="Proteomes" id="UP000636458">
    <property type="component" value="Unassembled WGS sequence"/>
</dbReference>
<comment type="cofactor">
    <cofactor evidence="11">
        <name>NAD(+)</name>
        <dbReference type="ChEBI" id="CHEBI:57540"/>
    </cofactor>
    <text evidence="11">Binds 1 NAD(+) per subunit.</text>
</comment>
<feature type="binding site" evidence="9">
    <location>
        <position position="192"/>
    </location>
    <ligand>
        <name>Mn(2+)</name>
        <dbReference type="ChEBI" id="CHEBI:29035"/>
    </ligand>
</feature>
<evidence type="ECO:0000259" key="12">
    <source>
        <dbReference type="Pfam" id="PF11975"/>
    </source>
</evidence>
<feature type="active site" description="Proton acceptor" evidence="7">
    <location>
        <position position="241"/>
    </location>
</feature>
<comment type="caution">
    <text evidence="13">The sequence shown here is derived from an EMBL/GenBank/DDBJ whole genome shotgun (WGS) entry which is preliminary data.</text>
</comment>
<dbReference type="PANTHER" id="PTHR32092:SF5">
    <property type="entry name" value="6-PHOSPHO-BETA-GLUCOSIDASE"/>
    <property type="match status" value="1"/>
</dbReference>
<keyword evidence="6 11" id="KW-0326">Glycosidase</keyword>
<evidence type="ECO:0000256" key="1">
    <source>
        <dbReference type="ARBA" id="ARBA00010141"/>
    </source>
</evidence>
<dbReference type="RefSeq" id="WP_200554649.1">
    <property type="nucleotide sequence ID" value="NZ_JAEPES010000001.1"/>
</dbReference>
<evidence type="ECO:0000256" key="8">
    <source>
        <dbReference type="PIRSR" id="PIRSR601088-2"/>
    </source>
</evidence>
<keyword evidence="14" id="KW-1185">Reference proteome</keyword>
<dbReference type="Gene3D" id="3.40.50.720">
    <property type="entry name" value="NAD(P)-binding Rossmann-like Domain"/>
    <property type="match status" value="1"/>
</dbReference>
<evidence type="ECO:0000256" key="2">
    <source>
        <dbReference type="ARBA" id="ARBA00022723"/>
    </source>
</evidence>
<evidence type="ECO:0000256" key="3">
    <source>
        <dbReference type="ARBA" id="ARBA00022801"/>
    </source>
</evidence>
<evidence type="ECO:0000256" key="11">
    <source>
        <dbReference type="RuleBase" id="RU361152"/>
    </source>
</evidence>
<dbReference type="InterPro" id="IPR019802">
    <property type="entry name" value="GlycHydrolase_4_CS"/>
</dbReference>
<keyword evidence="5 9" id="KW-0464">Manganese</keyword>
<keyword evidence="9" id="KW-0533">Nickel</keyword>
<accession>A0A934SJZ3</accession>
<keyword evidence="9" id="KW-0170">Cobalt</keyword>
<evidence type="ECO:0000256" key="10">
    <source>
        <dbReference type="PIRSR" id="PIRSR601088-4"/>
    </source>
</evidence>
<protein>
    <submittedName>
        <fullName evidence="13">6-phospho-beta-glucosidase</fullName>
    </submittedName>
</protein>
<dbReference type="PRINTS" id="PR00732">
    <property type="entry name" value="GLHYDRLASE4"/>
</dbReference>
<dbReference type="PROSITE" id="PS01324">
    <property type="entry name" value="GLYCOSYL_HYDROL_F4"/>
    <property type="match status" value="1"/>
</dbReference>
<reference evidence="13" key="1">
    <citation type="submission" date="2021-01" db="EMBL/GenBank/DDBJ databases">
        <title>Lacisediminihabitans sp. nov. strain G11-30, isolated from Antarctic Soil.</title>
        <authorList>
            <person name="Li J."/>
        </authorList>
    </citation>
    <scope>NUCLEOTIDE SEQUENCE</scope>
    <source>
        <strain evidence="13">G11-30</strain>
    </source>
</reference>
<dbReference type="SUPFAM" id="SSF56327">
    <property type="entry name" value="LDH C-terminal domain-like"/>
    <property type="match status" value="1"/>
</dbReference>
<evidence type="ECO:0000256" key="6">
    <source>
        <dbReference type="ARBA" id="ARBA00023295"/>
    </source>
</evidence>
<dbReference type="InterPro" id="IPR015955">
    <property type="entry name" value="Lactate_DH/Glyco_Ohase_4_C"/>
</dbReference>
<keyword evidence="4 11" id="KW-0520">NAD</keyword>
<feature type="binding site" evidence="8">
    <location>
        <position position="87"/>
    </location>
    <ligand>
        <name>substrate</name>
    </ligand>
</feature>
<feature type="binding site" evidence="8">
    <location>
        <position position="141"/>
    </location>
    <ligand>
        <name>substrate</name>
    </ligand>
</feature>
<keyword evidence="9" id="KW-0408">Iron</keyword>
<dbReference type="Pfam" id="PF02056">
    <property type="entry name" value="Glyco_hydro_4"/>
    <property type="match status" value="1"/>
</dbReference>
<dbReference type="InterPro" id="IPR001088">
    <property type="entry name" value="Glyco_hydro_4"/>
</dbReference>
<dbReference type="GO" id="GO:0016616">
    <property type="term" value="F:oxidoreductase activity, acting on the CH-OH group of donors, NAD or NADP as acceptor"/>
    <property type="evidence" value="ECO:0007669"/>
    <property type="project" value="InterPro"/>
</dbReference>
<feature type="binding site" evidence="9">
    <location>
        <position position="162"/>
    </location>
    <ligand>
        <name>Mn(2+)</name>
        <dbReference type="ChEBI" id="CHEBI:29035"/>
    </ligand>
</feature>
<dbReference type="GO" id="GO:0004553">
    <property type="term" value="F:hydrolase activity, hydrolyzing O-glycosyl compounds"/>
    <property type="evidence" value="ECO:0007669"/>
    <property type="project" value="InterPro"/>
</dbReference>
<evidence type="ECO:0000256" key="4">
    <source>
        <dbReference type="ARBA" id="ARBA00023027"/>
    </source>
</evidence>
<dbReference type="EMBL" id="JAEPES010000001">
    <property type="protein sequence ID" value="MBK4346302.1"/>
    <property type="molecule type" value="Genomic_DNA"/>
</dbReference>
<dbReference type="AlphaFoldDB" id="A0A934SJZ3"/>
<feature type="site" description="Increases basicity of active site Tyr" evidence="10">
    <location>
        <position position="103"/>
    </location>
</feature>
<dbReference type="SUPFAM" id="SSF51735">
    <property type="entry name" value="NAD(P)-binding Rossmann-fold domains"/>
    <property type="match status" value="1"/>
</dbReference>
<dbReference type="Pfam" id="PF11975">
    <property type="entry name" value="Glyco_hydro_4C"/>
    <property type="match status" value="1"/>
</dbReference>
<gene>
    <name evidence="13" type="ORF">IV501_01525</name>
</gene>
<dbReference type="GO" id="GO:0046872">
    <property type="term" value="F:metal ion binding"/>
    <property type="evidence" value="ECO:0007669"/>
    <property type="project" value="UniProtKB-KW"/>
</dbReference>
<evidence type="ECO:0000313" key="13">
    <source>
        <dbReference type="EMBL" id="MBK4346302.1"/>
    </source>
</evidence>
<dbReference type="CDD" id="cd05296">
    <property type="entry name" value="GH4_P_beta_glucosidase"/>
    <property type="match status" value="1"/>
</dbReference>
<dbReference type="InterPro" id="IPR022616">
    <property type="entry name" value="Glyco_hydro_4_C"/>
</dbReference>
<feature type="active site" description="Proton donor" evidence="7">
    <location>
        <position position="163"/>
    </location>
</feature>
<organism evidence="13 14">
    <name type="scientific">Lacisediminihabitans changchengi</name>
    <dbReference type="NCBI Taxonomy" id="2787634"/>
    <lineage>
        <taxon>Bacteria</taxon>
        <taxon>Bacillati</taxon>
        <taxon>Actinomycetota</taxon>
        <taxon>Actinomycetes</taxon>
        <taxon>Micrococcales</taxon>
        <taxon>Microbacteriaceae</taxon>
        <taxon>Lacisediminihabitans</taxon>
    </lineage>
</organism>
<dbReference type="InterPro" id="IPR036291">
    <property type="entry name" value="NAD(P)-bd_dom_sf"/>
</dbReference>
<dbReference type="Gene3D" id="3.90.110.10">
    <property type="entry name" value="Lactate dehydrogenase/glycoside hydrolase, family 4, C-terminal"/>
    <property type="match status" value="1"/>
</dbReference>
<comment type="similarity">
    <text evidence="1 11">Belongs to the glycosyl hydrolase 4 family.</text>
</comment>
<keyword evidence="2 9" id="KW-0479">Metal-binding</keyword>
<evidence type="ECO:0000256" key="9">
    <source>
        <dbReference type="PIRSR" id="PIRSR601088-3"/>
    </source>
</evidence>
<sequence>MKLAILGGGGFRVPLVFQALVEGEHLVDDVWLYDVSESRLAVITAVLTQMTPQGSRIRVHSTTSLDEAIEGSDFVFSAVRVGGLEARVADERAALSLGVLGQETTGPGGIAYALRTIPVAMRVADVVARLAPLAYVINFTNPAGMITEAMQSILGNRVIGICDTPSGLGRRIASMFGLPTDRLELDYVGLNHLGWLRGVRYLGNEILPDLFADDDKLGRLDETGLFGAEWLRSLGMIPNEYLHYYYNNRDAVAAISKGRTRGEYLHEQQHRFYERVAYDPSIALALWHSTKADREATYMENERDPSAAPHDLVGGGYEKVALDVMRAIAHDQRTTMILNVRNGSTLAGLPASAVVEVPSLVDASGAHPLSTDEPGGSELGLMQQMKSVERLTIASVVSSDRSLAVKALGLHPLVGSVSTARQLLAAYEANTTSLFAVAGTH</sequence>
<proteinExistence type="inferred from homology"/>
<keyword evidence="3 11" id="KW-0378">Hydrolase</keyword>
<dbReference type="PANTHER" id="PTHR32092">
    <property type="entry name" value="6-PHOSPHO-BETA-GLUCOSIDASE-RELATED"/>
    <property type="match status" value="1"/>
</dbReference>
<dbReference type="GO" id="GO:0005975">
    <property type="term" value="P:carbohydrate metabolic process"/>
    <property type="evidence" value="ECO:0007669"/>
    <property type="project" value="InterPro"/>
</dbReference>
<name>A0A934SJZ3_9MICO</name>
<evidence type="ECO:0000256" key="5">
    <source>
        <dbReference type="ARBA" id="ARBA00023211"/>
    </source>
</evidence>
<feature type="domain" description="Glycosyl hydrolase family 4 C-terminal" evidence="12">
    <location>
        <begin position="187"/>
        <end position="414"/>
    </location>
</feature>